<evidence type="ECO:0000313" key="2">
    <source>
        <dbReference type="Proteomes" id="UP000004947"/>
    </source>
</evidence>
<protein>
    <submittedName>
        <fullName evidence="1">Uncharacterized protein</fullName>
    </submittedName>
</protein>
<name>A6DN98_9BACT</name>
<gene>
    <name evidence="1" type="ORF">LNTAR_06359</name>
</gene>
<evidence type="ECO:0000313" key="1">
    <source>
        <dbReference type="EMBL" id="EDM26846.1"/>
    </source>
</evidence>
<sequence>MKNTFLALSIICNLLLLFVMNKNSKDSRAKENNHKIELFKQKFDIYKTYEISILKSIDTGEQLLKSFEKLNIQNDEIVNQVNLLIEFQKRQKELLNKDEVKFKISSDPDKFIKELESQLKN</sequence>
<accession>A6DN98</accession>
<keyword evidence="2" id="KW-1185">Reference proteome</keyword>
<dbReference type="Proteomes" id="UP000004947">
    <property type="component" value="Unassembled WGS sequence"/>
</dbReference>
<proteinExistence type="predicted"/>
<dbReference type="AlphaFoldDB" id="A6DN98"/>
<comment type="caution">
    <text evidence="1">The sequence shown here is derived from an EMBL/GenBank/DDBJ whole genome shotgun (WGS) entry which is preliminary data.</text>
</comment>
<reference evidence="1 2" key="1">
    <citation type="journal article" date="2010" name="J. Bacteriol.">
        <title>Genome sequence of Lentisphaera araneosa HTCC2155T, the type species of the order Lentisphaerales in the phylum Lentisphaerae.</title>
        <authorList>
            <person name="Thrash J.C."/>
            <person name="Cho J.C."/>
            <person name="Vergin K.L."/>
            <person name="Morris R.M."/>
            <person name="Giovannoni S.J."/>
        </authorList>
    </citation>
    <scope>NUCLEOTIDE SEQUENCE [LARGE SCALE GENOMIC DNA]</scope>
    <source>
        <strain evidence="1 2">HTCC2155</strain>
    </source>
</reference>
<dbReference type="RefSeq" id="WP_007279340.1">
    <property type="nucleotide sequence ID" value="NZ_ABCK01000013.1"/>
</dbReference>
<organism evidence="1 2">
    <name type="scientific">Lentisphaera araneosa HTCC2155</name>
    <dbReference type="NCBI Taxonomy" id="313628"/>
    <lineage>
        <taxon>Bacteria</taxon>
        <taxon>Pseudomonadati</taxon>
        <taxon>Lentisphaerota</taxon>
        <taxon>Lentisphaeria</taxon>
        <taxon>Lentisphaerales</taxon>
        <taxon>Lentisphaeraceae</taxon>
        <taxon>Lentisphaera</taxon>
    </lineage>
</organism>
<dbReference type="EMBL" id="ABCK01000013">
    <property type="protein sequence ID" value="EDM26846.1"/>
    <property type="molecule type" value="Genomic_DNA"/>
</dbReference>